<keyword evidence="3" id="KW-1185">Reference proteome</keyword>
<feature type="transmembrane region" description="Helical" evidence="1">
    <location>
        <begin position="12"/>
        <end position="29"/>
    </location>
</feature>
<dbReference type="Proteomes" id="UP001209540">
    <property type="component" value="Unassembled WGS sequence"/>
</dbReference>
<dbReference type="EMBL" id="JAIXMP010000030">
    <property type="protein sequence ID" value="KAI9251452.1"/>
    <property type="molecule type" value="Genomic_DNA"/>
</dbReference>
<keyword evidence="1" id="KW-1133">Transmembrane helix</keyword>
<reference evidence="2" key="1">
    <citation type="journal article" date="2022" name="IScience">
        <title>Evolution of zygomycete secretomes and the origins of terrestrial fungal ecologies.</title>
        <authorList>
            <person name="Chang Y."/>
            <person name="Wang Y."/>
            <person name="Mondo S."/>
            <person name="Ahrendt S."/>
            <person name="Andreopoulos W."/>
            <person name="Barry K."/>
            <person name="Beard J."/>
            <person name="Benny G.L."/>
            <person name="Blankenship S."/>
            <person name="Bonito G."/>
            <person name="Cuomo C."/>
            <person name="Desiro A."/>
            <person name="Gervers K.A."/>
            <person name="Hundley H."/>
            <person name="Kuo A."/>
            <person name="LaButti K."/>
            <person name="Lang B.F."/>
            <person name="Lipzen A."/>
            <person name="O'Donnell K."/>
            <person name="Pangilinan J."/>
            <person name="Reynolds N."/>
            <person name="Sandor L."/>
            <person name="Smith M.E."/>
            <person name="Tsang A."/>
            <person name="Grigoriev I.V."/>
            <person name="Stajich J.E."/>
            <person name="Spatafora J.W."/>
        </authorList>
    </citation>
    <scope>NUCLEOTIDE SEQUENCE</scope>
    <source>
        <strain evidence="2">RSA 2281</strain>
    </source>
</reference>
<dbReference type="AlphaFoldDB" id="A0AAD5PA59"/>
<evidence type="ECO:0000256" key="1">
    <source>
        <dbReference type="SAM" id="Phobius"/>
    </source>
</evidence>
<keyword evidence="1" id="KW-0812">Transmembrane</keyword>
<comment type="caution">
    <text evidence="2">The sequence shown here is derived from an EMBL/GenBank/DDBJ whole genome shotgun (WGS) entry which is preliminary data.</text>
</comment>
<reference evidence="2" key="2">
    <citation type="submission" date="2023-02" db="EMBL/GenBank/DDBJ databases">
        <authorList>
            <consortium name="DOE Joint Genome Institute"/>
            <person name="Mondo S.J."/>
            <person name="Chang Y."/>
            <person name="Wang Y."/>
            <person name="Ahrendt S."/>
            <person name="Andreopoulos W."/>
            <person name="Barry K."/>
            <person name="Beard J."/>
            <person name="Benny G.L."/>
            <person name="Blankenship S."/>
            <person name="Bonito G."/>
            <person name="Cuomo C."/>
            <person name="Desiro A."/>
            <person name="Gervers K.A."/>
            <person name="Hundley H."/>
            <person name="Kuo A."/>
            <person name="LaButti K."/>
            <person name="Lang B.F."/>
            <person name="Lipzen A."/>
            <person name="O'Donnell K."/>
            <person name="Pangilinan J."/>
            <person name="Reynolds N."/>
            <person name="Sandor L."/>
            <person name="Smith M.W."/>
            <person name="Tsang A."/>
            <person name="Grigoriev I.V."/>
            <person name="Stajich J.E."/>
            <person name="Spatafora J.W."/>
        </authorList>
    </citation>
    <scope>NUCLEOTIDE SEQUENCE</scope>
    <source>
        <strain evidence="2">RSA 2281</strain>
    </source>
</reference>
<keyword evidence="1" id="KW-0472">Membrane</keyword>
<proteinExistence type="predicted"/>
<feature type="transmembrane region" description="Helical" evidence="1">
    <location>
        <begin position="52"/>
        <end position="71"/>
    </location>
</feature>
<evidence type="ECO:0000313" key="3">
    <source>
        <dbReference type="Proteomes" id="UP001209540"/>
    </source>
</evidence>
<evidence type="ECO:0000313" key="2">
    <source>
        <dbReference type="EMBL" id="KAI9251452.1"/>
    </source>
</evidence>
<sequence>MKRYQTKSIDDTIHTISSFFFTIIIFWVSSKKNEKVNGFAKIHGQMWGKNKVGSVFFMMVMMMMMCSVCVYNNV</sequence>
<organism evidence="2 3">
    <name type="scientific">Phascolomyces articulosus</name>
    <dbReference type="NCBI Taxonomy" id="60185"/>
    <lineage>
        <taxon>Eukaryota</taxon>
        <taxon>Fungi</taxon>
        <taxon>Fungi incertae sedis</taxon>
        <taxon>Mucoromycota</taxon>
        <taxon>Mucoromycotina</taxon>
        <taxon>Mucoromycetes</taxon>
        <taxon>Mucorales</taxon>
        <taxon>Lichtheimiaceae</taxon>
        <taxon>Phascolomyces</taxon>
    </lineage>
</organism>
<protein>
    <submittedName>
        <fullName evidence="2">Uncharacterized protein</fullName>
    </submittedName>
</protein>
<gene>
    <name evidence="2" type="ORF">BDA99DRAFT_521915</name>
</gene>
<name>A0AAD5PA59_9FUNG</name>
<accession>A0AAD5PA59</accession>